<evidence type="ECO:0000313" key="2">
    <source>
        <dbReference type="Proteomes" id="UP000004319"/>
    </source>
</evidence>
<evidence type="ECO:0000313" key="1">
    <source>
        <dbReference type="EMBL" id="GAA07735.1"/>
    </source>
</evidence>
<dbReference type="EMBL" id="BABS01000014">
    <property type="protein sequence ID" value="GAA07735.1"/>
    <property type="molecule type" value="Genomic_DNA"/>
</dbReference>
<dbReference type="AlphaFoldDB" id="F7VBJ0"/>
<proteinExistence type="predicted"/>
<accession>F7VBJ0</accession>
<sequence>MKIPPGTTPVWGYVDIRHHFLPEANRMLNRELRFTPAPAMERS</sequence>
<comment type="caution">
    <text evidence="1">The sequence shown here is derived from an EMBL/GenBank/DDBJ whole genome shotgun (WGS) entry which is preliminary data.</text>
</comment>
<protein>
    <submittedName>
        <fullName evidence="1">Uncharacterized protein</fullName>
    </submittedName>
</protein>
<reference evidence="1 2" key="1">
    <citation type="journal article" date="2011" name="Biochem. Biophys. Res. Commun.">
        <title>Increased number of Arginine-based salt bridges contributes to the thermotolerance of thermotolerant acetic acid bacteria, Acetobacter tropicalis SKU1100.</title>
        <authorList>
            <person name="Matsutani M."/>
            <person name="Hirakawa H."/>
            <person name="Nishikura M."/>
            <person name="Soemphol W."/>
            <person name="Ali I.A.I."/>
            <person name="Yakushi T."/>
            <person name="Matsushita K."/>
        </authorList>
    </citation>
    <scope>NUCLEOTIDE SEQUENCE [LARGE SCALE GENOMIC DNA]</scope>
    <source>
        <strain evidence="1 2">NBRC 101654</strain>
    </source>
</reference>
<organism evidence="1 2">
    <name type="scientific">Acetobacter tropicalis NBRC 101654</name>
    <dbReference type="NCBI Taxonomy" id="749388"/>
    <lineage>
        <taxon>Bacteria</taxon>
        <taxon>Pseudomonadati</taxon>
        <taxon>Pseudomonadota</taxon>
        <taxon>Alphaproteobacteria</taxon>
        <taxon>Acetobacterales</taxon>
        <taxon>Acetobacteraceae</taxon>
        <taxon>Acetobacter</taxon>
    </lineage>
</organism>
<gene>
    <name evidence="1" type="ORF">ATPR_0740</name>
</gene>
<dbReference type="Proteomes" id="UP000004319">
    <property type="component" value="Unassembled WGS sequence"/>
</dbReference>
<name>F7VBJ0_9PROT</name>